<dbReference type="EMBL" id="ADNV01000109">
    <property type="protein sequence ID" value="EFG78603.1"/>
    <property type="molecule type" value="Genomic_DNA"/>
</dbReference>
<organism evidence="6 7">
    <name type="scientific">Mycobacterium parascrofulaceum ATCC BAA-614</name>
    <dbReference type="NCBI Taxonomy" id="525368"/>
    <lineage>
        <taxon>Bacteria</taxon>
        <taxon>Bacillati</taxon>
        <taxon>Actinomycetota</taxon>
        <taxon>Actinomycetes</taxon>
        <taxon>Mycobacteriales</taxon>
        <taxon>Mycobacteriaceae</taxon>
        <taxon>Mycobacterium</taxon>
        <taxon>Mycobacterium simiae complex</taxon>
    </lineage>
</organism>
<keyword evidence="3" id="KW-0804">Transcription</keyword>
<keyword evidence="2" id="KW-0238">DNA-binding</keyword>
<dbReference type="HOGENOM" id="CLU_083287_27_1_11"/>
<sequence>MKPGTESEDPRGSRAQSDASNPTSVEAYRALLTQRLRAEGAVGADASEHAELVFNLSRLHTRISQDFEVLHRRRGWTWSGFRIMNVLWVFGTVEQRDVARLSGGSRAAISSALNTLERDGLVNRARDSHDRRLVRLELTERGRTELRDAIREQADRERQWLSVLDASEQRLLSRLLAIVADRRTPITK</sequence>
<dbReference type="GO" id="GO:0006950">
    <property type="term" value="P:response to stress"/>
    <property type="evidence" value="ECO:0007669"/>
    <property type="project" value="TreeGrafter"/>
</dbReference>
<dbReference type="InterPro" id="IPR036390">
    <property type="entry name" value="WH_DNA-bd_sf"/>
</dbReference>
<comment type="caution">
    <text evidence="6">The sequence shown here is derived from an EMBL/GenBank/DDBJ whole genome shotgun (WGS) entry which is preliminary data.</text>
</comment>
<dbReference type="Pfam" id="PF01047">
    <property type="entry name" value="MarR"/>
    <property type="match status" value="1"/>
</dbReference>
<dbReference type="Proteomes" id="UP000003653">
    <property type="component" value="Unassembled WGS sequence"/>
</dbReference>
<evidence type="ECO:0000256" key="2">
    <source>
        <dbReference type="ARBA" id="ARBA00023125"/>
    </source>
</evidence>
<dbReference type="GO" id="GO:0003677">
    <property type="term" value="F:DNA binding"/>
    <property type="evidence" value="ECO:0007669"/>
    <property type="project" value="UniProtKB-KW"/>
</dbReference>
<dbReference type="InterPro" id="IPR039422">
    <property type="entry name" value="MarR/SlyA-like"/>
</dbReference>
<dbReference type="RefSeq" id="WP_007170539.1">
    <property type="nucleotide sequence ID" value="NZ_GG770556.1"/>
</dbReference>
<dbReference type="eggNOG" id="COG1846">
    <property type="taxonomic scope" value="Bacteria"/>
</dbReference>
<dbReference type="PANTHER" id="PTHR33164:SF89">
    <property type="entry name" value="MARR FAMILY REGULATORY PROTEIN"/>
    <property type="match status" value="1"/>
</dbReference>
<name>D5P5S4_9MYCO</name>
<dbReference type="PANTHER" id="PTHR33164">
    <property type="entry name" value="TRANSCRIPTIONAL REGULATOR, MARR FAMILY"/>
    <property type="match status" value="1"/>
</dbReference>
<dbReference type="PRINTS" id="PR00598">
    <property type="entry name" value="HTHMARR"/>
</dbReference>
<proteinExistence type="predicted"/>
<evidence type="ECO:0000313" key="6">
    <source>
        <dbReference type="EMBL" id="EFG78603.1"/>
    </source>
</evidence>
<dbReference type="PROSITE" id="PS01117">
    <property type="entry name" value="HTH_MARR_1"/>
    <property type="match status" value="1"/>
</dbReference>
<evidence type="ECO:0000259" key="5">
    <source>
        <dbReference type="PROSITE" id="PS50995"/>
    </source>
</evidence>
<feature type="domain" description="HTH marR-type" evidence="5">
    <location>
        <begin position="49"/>
        <end position="181"/>
    </location>
</feature>
<dbReference type="GO" id="GO:0003700">
    <property type="term" value="F:DNA-binding transcription factor activity"/>
    <property type="evidence" value="ECO:0007669"/>
    <property type="project" value="InterPro"/>
</dbReference>
<evidence type="ECO:0000313" key="7">
    <source>
        <dbReference type="Proteomes" id="UP000003653"/>
    </source>
</evidence>
<dbReference type="InterPro" id="IPR023187">
    <property type="entry name" value="Tscrpt_reg_MarR-type_CS"/>
</dbReference>
<dbReference type="Gene3D" id="1.10.10.10">
    <property type="entry name" value="Winged helix-like DNA-binding domain superfamily/Winged helix DNA-binding domain"/>
    <property type="match status" value="1"/>
</dbReference>
<accession>D5P5S4</accession>
<evidence type="ECO:0000256" key="1">
    <source>
        <dbReference type="ARBA" id="ARBA00023015"/>
    </source>
</evidence>
<protein>
    <submittedName>
        <fullName evidence="6">Transcriptional regulator, MarR family</fullName>
    </submittedName>
</protein>
<feature type="compositionally biased region" description="Polar residues" evidence="4">
    <location>
        <begin position="14"/>
        <end position="23"/>
    </location>
</feature>
<feature type="region of interest" description="Disordered" evidence="4">
    <location>
        <begin position="1"/>
        <end position="23"/>
    </location>
</feature>
<dbReference type="AlphaFoldDB" id="D5P5S4"/>
<gene>
    <name evidence="6" type="ORF">HMPREF0591_1518</name>
</gene>
<dbReference type="InterPro" id="IPR000835">
    <property type="entry name" value="HTH_MarR-typ"/>
</dbReference>
<evidence type="ECO:0000256" key="3">
    <source>
        <dbReference type="ARBA" id="ARBA00023163"/>
    </source>
</evidence>
<dbReference type="SMART" id="SM00347">
    <property type="entry name" value="HTH_MARR"/>
    <property type="match status" value="1"/>
</dbReference>
<evidence type="ECO:0000256" key="4">
    <source>
        <dbReference type="SAM" id="MobiDB-lite"/>
    </source>
</evidence>
<keyword evidence="7" id="KW-1185">Reference proteome</keyword>
<reference evidence="6 7" key="1">
    <citation type="submission" date="2010-04" db="EMBL/GenBank/DDBJ databases">
        <authorList>
            <person name="Muzny D."/>
            <person name="Qin X."/>
            <person name="Deng J."/>
            <person name="Jiang H."/>
            <person name="Liu Y."/>
            <person name="Qu J."/>
            <person name="Song X.-Z."/>
            <person name="Zhang L."/>
            <person name="Thornton R."/>
            <person name="Coyle M."/>
            <person name="Francisco L."/>
            <person name="Jackson L."/>
            <person name="Javaid M."/>
            <person name="Korchina V."/>
            <person name="Kovar C."/>
            <person name="Mata R."/>
            <person name="Mathew T."/>
            <person name="Ngo R."/>
            <person name="Nguyen L."/>
            <person name="Nguyen N."/>
            <person name="Okwuonu G."/>
            <person name="Ongeri F."/>
            <person name="Pham C."/>
            <person name="Simmons D."/>
            <person name="Wilczek-Boney K."/>
            <person name="Hale W."/>
            <person name="Jakkamsetti A."/>
            <person name="Pham P."/>
            <person name="Ruth R."/>
            <person name="San Lucas F."/>
            <person name="Warren J."/>
            <person name="Zhang J."/>
            <person name="Zhao Z."/>
            <person name="Zhou C."/>
            <person name="Zhu D."/>
            <person name="Lee S."/>
            <person name="Bess C."/>
            <person name="Blankenburg K."/>
            <person name="Forbes L."/>
            <person name="Fu Q."/>
            <person name="Gubbala S."/>
            <person name="Hirani K."/>
            <person name="Jayaseelan J.C."/>
            <person name="Lara F."/>
            <person name="Munidasa M."/>
            <person name="Palculict T."/>
            <person name="Patil S."/>
            <person name="Pu L.-L."/>
            <person name="Saada N."/>
            <person name="Tang L."/>
            <person name="Weissenberger G."/>
            <person name="Zhu Y."/>
            <person name="Hemphill L."/>
            <person name="Shang Y."/>
            <person name="Youmans B."/>
            <person name="Ayvaz T."/>
            <person name="Ross M."/>
            <person name="Santibanez J."/>
            <person name="Aqrawi P."/>
            <person name="Gross S."/>
            <person name="Joshi V."/>
            <person name="Fowler G."/>
            <person name="Nazareth L."/>
            <person name="Reid J."/>
            <person name="Worley K."/>
            <person name="Petrosino J."/>
            <person name="Highlander S."/>
            <person name="Gibbs R."/>
        </authorList>
    </citation>
    <scope>NUCLEOTIDE SEQUENCE [LARGE SCALE GENOMIC DNA]</scope>
    <source>
        <strain evidence="6 7">ATCC BAA-614</strain>
    </source>
</reference>
<keyword evidence="1" id="KW-0805">Transcription regulation</keyword>
<dbReference type="PROSITE" id="PS50995">
    <property type="entry name" value="HTH_MARR_2"/>
    <property type="match status" value="1"/>
</dbReference>
<dbReference type="SUPFAM" id="SSF46785">
    <property type="entry name" value="Winged helix' DNA-binding domain"/>
    <property type="match status" value="1"/>
</dbReference>
<dbReference type="InterPro" id="IPR036388">
    <property type="entry name" value="WH-like_DNA-bd_sf"/>
</dbReference>